<name>X1JDB1_9ZZZZ</name>
<comment type="caution">
    <text evidence="1">The sequence shown here is derived from an EMBL/GenBank/DDBJ whole genome shotgun (WGS) entry which is preliminary data.</text>
</comment>
<organism evidence="1">
    <name type="scientific">marine sediment metagenome</name>
    <dbReference type="NCBI Taxonomy" id="412755"/>
    <lineage>
        <taxon>unclassified sequences</taxon>
        <taxon>metagenomes</taxon>
        <taxon>ecological metagenomes</taxon>
    </lineage>
</organism>
<proteinExistence type="predicted"/>
<evidence type="ECO:0000313" key="1">
    <source>
        <dbReference type="EMBL" id="GAH92696.1"/>
    </source>
</evidence>
<protein>
    <submittedName>
        <fullName evidence="1">Uncharacterized protein</fullName>
    </submittedName>
</protein>
<accession>X1JDB1</accession>
<reference evidence="1" key="1">
    <citation type="journal article" date="2014" name="Front. Microbiol.">
        <title>High frequency of phylogenetically diverse reductive dehalogenase-homologous genes in deep subseafloor sedimentary metagenomes.</title>
        <authorList>
            <person name="Kawai M."/>
            <person name="Futagami T."/>
            <person name="Toyoda A."/>
            <person name="Takaki Y."/>
            <person name="Nishi S."/>
            <person name="Hori S."/>
            <person name="Arai W."/>
            <person name="Tsubouchi T."/>
            <person name="Morono Y."/>
            <person name="Uchiyama I."/>
            <person name="Ito T."/>
            <person name="Fujiyama A."/>
            <person name="Inagaki F."/>
            <person name="Takami H."/>
        </authorList>
    </citation>
    <scope>NUCLEOTIDE SEQUENCE</scope>
    <source>
        <strain evidence="1">Expedition CK06-06</strain>
    </source>
</reference>
<gene>
    <name evidence="1" type="ORF">S03H2_70323</name>
</gene>
<dbReference type="AlphaFoldDB" id="X1JDB1"/>
<sequence length="74" mass="8190">MAVCDVCGVDMADDNQPFSGTSLFGLEIILKLPKKSGKVHHEICRVLETFGKTEFKICFVCWLKSLGVKEKGVN</sequence>
<dbReference type="EMBL" id="BARU01046700">
    <property type="protein sequence ID" value="GAH92696.1"/>
    <property type="molecule type" value="Genomic_DNA"/>
</dbReference>